<protein>
    <submittedName>
        <fullName evidence="2">Uncharacterized protein</fullName>
    </submittedName>
</protein>
<dbReference type="AlphaFoldDB" id="A0A9W9CAF1"/>
<sequence>MPASPGPSPLSSPRKLQRRPTAKETLNTKLITHLQTIEVSEKAPAVGAPKPQFESRRRVLASDMRTTPFPASPFVQTLAWNVFLTPEQAYSLVMGFRPKETEDKWFIYSQGPDHSGKLKVHFHRSWTGMKIAELFVLIDLKGEGAGKIVGIKWDGSDQTNGLEQEEVKYMVSTACAFVLGVKLDNGVL</sequence>
<feature type="region of interest" description="Disordered" evidence="1">
    <location>
        <begin position="1"/>
        <end position="26"/>
    </location>
</feature>
<gene>
    <name evidence="2" type="ORF">N0V89_007600</name>
</gene>
<accession>A0A9W9CAF1</accession>
<dbReference type="Proteomes" id="UP001140513">
    <property type="component" value="Unassembled WGS sequence"/>
</dbReference>
<dbReference type="OrthoDB" id="4521980at2759"/>
<dbReference type="GeneID" id="80911130"/>
<organism evidence="2 3">
    <name type="scientific">Didymosphaeria variabile</name>
    <dbReference type="NCBI Taxonomy" id="1932322"/>
    <lineage>
        <taxon>Eukaryota</taxon>
        <taxon>Fungi</taxon>
        <taxon>Dikarya</taxon>
        <taxon>Ascomycota</taxon>
        <taxon>Pezizomycotina</taxon>
        <taxon>Dothideomycetes</taxon>
        <taxon>Pleosporomycetidae</taxon>
        <taxon>Pleosporales</taxon>
        <taxon>Massarineae</taxon>
        <taxon>Didymosphaeriaceae</taxon>
        <taxon>Didymosphaeria</taxon>
    </lineage>
</organism>
<keyword evidence="3" id="KW-1185">Reference proteome</keyword>
<evidence type="ECO:0000256" key="1">
    <source>
        <dbReference type="SAM" id="MobiDB-lite"/>
    </source>
</evidence>
<comment type="caution">
    <text evidence="2">The sequence shown here is derived from an EMBL/GenBank/DDBJ whole genome shotgun (WGS) entry which is preliminary data.</text>
</comment>
<dbReference type="EMBL" id="JAPEUX010000005">
    <property type="protein sequence ID" value="KAJ4352253.1"/>
    <property type="molecule type" value="Genomic_DNA"/>
</dbReference>
<name>A0A9W9CAF1_9PLEO</name>
<dbReference type="RefSeq" id="XP_056070609.1">
    <property type="nucleotide sequence ID" value="XM_056216362.1"/>
</dbReference>
<evidence type="ECO:0000313" key="2">
    <source>
        <dbReference type="EMBL" id="KAJ4352253.1"/>
    </source>
</evidence>
<proteinExistence type="predicted"/>
<reference evidence="2" key="1">
    <citation type="submission" date="2022-10" db="EMBL/GenBank/DDBJ databases">
        <title>Tapping the CABI collections for fungal endophytes: first genome assemblies for Collariella, Neodidymelliopsis, Ascochyta clinopodiicola, Didymella pomorum, Didymosphaeria variabile, Neocosmospora piperis and Neocucurbitaria cava.</title>
        <authorList>
            <person name="Hill R."/>
        </authorList>
    </citation>
    <scope>NUCLEOTIDE SEQUENCE</scope>
    <source>
        <strain evidence="2">IMI 356815</strain>
    </source>
</reference>
<evidence type="ECO:0000313" key="3">
    <source>
        <dbReference type="Proteomes" id="UP001140513"/>
    </source>
</evidence>
<feature type="compositionally biased region" description="Pro residues" evidence="1">
    <location>
        <begin position="1"/>
        <end position="10"/>
    </location>
</feature>